<dbReference type="Gene3D" id="1.20.1250.20">
    <property type="entry name" value="MFS general substrate transporter like domains"/>
    <property type="match status" value="2"/>
</dbReference>
<reference evidence="6 7" key="1">
    <citation type="journal article" date="2017" name="ISME J.">
        <title>Energy and carbon metabolisms in a deep terrestrial subsurface fluid microbial community.</title>
        <authorList>
            <person name="Momper L."/>
            <person name="Jungbluth S.P."/>
            <person name="Lee M.D."/>
            <person name="Amend J.P."/>
        </authorList>
    </citation>
    <scope>NUCLEOTIDE SEQUENCE [LARGE SCALE GENOMIC DNA]</scope>
    <source>
        <strain evidence="6">SURF_5</strain>
    </source>
</reference>
<dbReference type="InterPro" id="IPR011701">
    <property type="entry name" value="MFS"/>
</dbReference>
<feature type="transmembrane region" description="Helical" evidence="4">
    <location>
        <begin position="259"/>
        <end position="280"/>
    </location>
</feature>
<feature type="transmembrane region" description="Helical" evidence="4">
    <location>
        <begin position="226"/>
        <end position="247"/>
    </location>
</feature>
<feature type="transmembrane region" description="Helical" evidence="4">
    <location>
        <begin position="344"/>
        <end position="365"/>
    </location>
</feature>
<dbReference type="CDD" id="cd17353">
    <property type="entry name" value="MFS_OFA_like"/>
    <property type="match status" value="1"/>
</dbReference>
<protein>
    <submittedName>
        <fullName evidence="6">MFS transporter</fullName>
    </submittedName>
</protein>
<name>A0A3A4NAW2_ABYX5</name>
<sequence length="413" mass="43662">MNQNVRNYGWTVALSGTGINLALGVLYTWSVISKAIPQEWGWNEAQRALPYSIACIVFALVMVVAGRMQDKIGPRKVATMGGVLTGLGFLLASASTSLTVFVLGFGLLAGAGIGFGYASATPPAVKWFPRERTGLIAGIVVAGFGLASVYAAPLARYLIAAFGVQVAMRIFGIAFLLVVVVLAQFLRNPPKEYVPASSASMVHRGIPAAPVHEYDWLSMMRTPQFYLLWFMFACGAGAGLMIIGKLAKIVELQSGSTAGFVLVALLAVGNAGGRVIAGVLSDRIGRTATMLIVFAVQAVLMFTLRLQDQLAMLVAYSMVVGFNYGACLSLFPSATKDYYGLKNFGVNYGLVFTAWGVGGLVLPIVSGRIFDATGSFNQAYVIAGFVMLVAAALTFVTKAPHEEQLVAPGLKAA</sequence>
<dbReference type="SUPFAM" id="SSF103473">
    <property type="entry name" value="MFS general substrate transporter"/>
    <property type="match status" value="1"/>
</dbReference>
<gene>
    <name evidence="6" type="ORF">C4520_18390</name>
</gene>
<evidence type="ECO:0000313" key="7">
    <source>
        <dbReference type="Proteomes" id="UP000265882"/>
    </source>
</evidence>
<feature type="domain" description="Major facilitator superfamily (MFS) profile" evidence="5">
    <location>
        <begin position="8"/>
        <end position="402"/>
    </location>
</feature>
<dbReference type="InterPro" id="IPR050327">
    <property type="entry name" value="Proton-linked_MCT"/>
</dbReference>
<feature type="transmembrane region" description="Helical" evidence="4">
    <location>
        <begin position="377"/>
        <end position="396"/>
    </location>
</feature>
<feature type="transmembrane region" description="Helical" evidence="4">
    <location>
        <begin position="310"/>
        <end position="332"/>
    </location>
</feature>
<proteinExistence type="predicted"/>
<keyword evidence="3 4" id="KW-0472">Membrane</keyword>
<keyword evidence="2 4" id="KW-1133">Transmembrane helix</keyword>
<feature type="transmembrane region" description="Helical" evidence="4">
    <location>
        <begin position="287"/>
        <end position="304"/>
    </location>
</feature>
<dbReference type="PANTHER" id="PTHR11360:SF304">
    <property type="entry name" value="MFS DOMAIN-CONTAINING PROTEIN"/>
    <property type="match status" value="1"/>
</dbReference>
<evidence type="ECO:0000259" key="5">
    <source>
        <dbReference type="PROSITE" id="PS50850"/>
    </source>
</evidence>
<dbReference type="InterPro" id="IPR020846">
    <property type="entry name" value="MFS_dom"/>
</dbReference>
<evidence type="ECO:0000256" key="2">
    <source>
        <dbReference type="ARBA" id="ARBA00022989"/>
    </source>
</evidence>
<dbReference type="EMBL" id="QZKU01000127">
    <property type="protein sequence ID" value="RJP16602.1"/>
    <property type="molecule type" value="Genomic_DNA"/>
</dbReference>
<feature type="transmembrane region" description="Helical" evidence="4">
    <location>
        <begin position="132"/>
        <end position="151"/>
    </location>
</feature>
<feature type="transmembrane region" description="Helical" evidence="4">
    <location>
        <begin position="157"/>
        <end position="183"/>
    </location>
</feature>
<dbReference type="AlphaFoldDB" id="A0A3A4NAW2"/>
<dbReference type="InterPro" id="IPR036259">
    <property type="entry name" value="MFS_trans_sf"/>
</dbReference>
<evidence type="ECO:0000313" key="6">
    <source>
        <dbReference type="EMBL" id="RJP16602.1"/>
    </source>
</evidence>
<dbReference type="GO" id="GO:0022857">
    <property type="term" value="F:transmembrane transporter activity"/>
    <property type="evidence" value="ECO:0007669"/>
    <property type="project" value="InterPro"/>
</dbReference>
<comment type="caution">
    <text evidence="6">The sequence shown here is derived from an EMBL/GenBank/DDBJ whole genome shotgun (WGS) entry which is preliminary data.</text>
</comment>
<dbReference type="PROSITE" id="PS50850">
    <property type="entry name" value="MFS"/>
    <property type="match status" value="1"/>
</dbReference>
<organism evidence="6 7">
    <name type="scientific">Abyssobacteria bacterium (strain SURF_5)</name>
    <dbReference type="NCBI Taxonomy" id="2093360"/>
    <lineage>
        <taxon>Bacteria</taxon>
        <taxon>Pseudomonadati</taxon>
        <taxon>Candidatus Hydrogenedentota</taxon>
        <taxon>Candidatus Abyssobacteria</taxon>
    </lineage>
</organism>
<dbReference type="Proteomes" id="UP000265882">
    <property type="component" value="Unassembled WGS sequence"/>
</dbReference>
<evidence type="ECO:0000256" key="4">
    <source>
        <dbReference type="SAM" id="Phobius"/>
    </source>
</evidence>
<dbReference type="Pfam" id="PF07690">
    <property type="entry name" value="MFS_1"/>
    <property type="match status" value="2"/>
</dbReference>
<feature type="transmembrane region" description="Helical" evidence="4">
    <location>
        <begin position="77"/>
        <end position="94"/>
    </location>
</feature>
<evidence type="ECO:0000256" key="1">
    <source>
        <dbReference type="ARBA" id="ARBA00022692"/>
    </source>
</evidence>
<feature type="transmembrane region" description="Helical" evidence="4">
    <location>
        <begin position="100"/>
        <end position="120"/>
    </location>
</feature>
<dbReference type="PANTHER" id="PTHR11360">
    <property type="entry name" value="MONOCARBOXYLATE TRANSPORTER"/>
    <property type="match status" value="1"/>
</dbReference>
<feature type="transmembrane region" description="Helical" evidence="4">
    <location>
        <begin position="7"/>
        <end position="28"/>
    </location>
</feature>
<feature type="transmembrane region" description="Helical" evidence="4">
    <location>
        <begin position="48"/>
        <end position="65"/>
    </location>
</feature>
<keyword evidence="1 4" id="KW-0812">Transmembrane</keyword>
<accession>A0A3A4NAW2</accession>
<evidence type="ECO:0000256" key="3">
    <source>
        <dbReference type="ARBA" id="ARBA00023136"/>
    </source>
</evidence>